<dbReference type="InterPro" id="IPR019734">
    <property type="entry name" value="TPR_rpt"/>
</dbReference>
<gene>
    <name evidence="4" type="ORF">AJ79_07464</name>
</gene>
<sequence>MSLPDQIPQIWTQAVARYEQITGKSLAVTSPRGLATVEDLLGSIETENKSFSDFRAKRARIFSALKSAMLPIQQVGDLGSTGAQMAFPPAALIFGAVKLLINAAEGVSAKFDAIVELMGTFKDFTVRLGVYTQQQISDPLRYKLTDILTTMLEIFAISRRQIERGRFKAFGKNMLLGDDEGQVMISKLNALVSSETGLVGAETLTEVKAGNTMIKRVDSNIAKLTQYMDNVSLSPMQTEQAREKGNRDHVKRVLQPTTSADDRFSAVNRSRLPGTGDWIREEKSFRDWISRVKPLLWVTGTPGAGKTYLASNIITYLKHRFPQNVQHPSHVSVAYFYFKDDDLKTRSLNQALCDISFKIAQNDPMYANHIISRVDSREDIATLPSLWQKLYVEFFIENDALDSSAYIVLDALDEAFGDDRLELFEMLKDIHQGGRLQFLMLGRPHIAEEVDEIVEILAAPTIYVSDLNNSDDIVRYIKSSITKSVYLKRASKDLQSEIVDRLTAGAQGMFIWVDFMLKDLLRKRDQGSMRKALDEAPKGLSQMIRHVLKGISESLKNSPQYAEDLNEMLAWATCSTSPLSLDIMENVLKWRSKSGDGWIWLEGYLRRQYSSLFLLNREDGLTTAELQRTAAYMGNEDIRDAEAGFEDLENLSDFSSDPMTTYVTLTHASLGDFFRSESNSLVSAEGCPPIGVNFHEAKVLLFKRYYEIISCPADSPKSHIANFLLKRVTPSVLPILKEIDIHRCSKEDKQTIGIFLARLLSNEQAMPKFVANTGVVPHPKDILGLFMSWLGDSDVQVALPPDEKTWYDSFASTNVTDVFLPCIQYISRAWLQNTNWNGHYVCQFIHDYLYYRGTSQVQSLESARVVIETAEWCSLERDAVWHRRLAMALRELGFLDASIEYFQRAIELGSLAEGWLARSGMATAYIIGKEYGKAIEAQEVCVQQLDKGERPFPNDTQQNNVLVHAVLESLAFCYSQMGDSTNGLSFYRRALEYNNRCSTCVRSILACLHMQERFAESMSLLKEMNEAIPKTGITRLSECLIANPELSNALTHWFSAASHHASDTAYMIDAYANAATVARKERKAVQAANLELCLGVFRQSYGHDSARAARIWERLINTYRGSRSEGDITSVLETASNFLATHYLTQAIEVGIDTAEGRRYGEMLELLAQGKALYLSDIMDSEDKNKASVSADRFVTNAEVGLIMGNYYKLSGRDTEATACYKAQVKECIRLLSDKDLSNDGSAFWRLASVLASVNNDESAVSMWHQSYSLTNYDIGGNDGNGNAVEKPIICKGCHRSVGIGDIFICRYCHKVIFCASCLGLRKSGTLTINICSRSHDWILLPPIPEPVKKRDGEQKNMVFIKGHWISLDELKQQLRLEWGIRK</sequence>
<dbReference type="OrthoDB" id="4172400at2759"/>
<comment type="caution">
    <text evidence="4">The sequence shown here is derived from an EMBL/GenBank/DDBJ whole genome shotgun (WGS) entry which is preliminary data.</text>
</comment>
<dbReference type="PANTHER" id="PTHR10039">
    <property type="entry name" value="AMELOGENIN"/>
    <property type="match status" value="1"/>
</dbReference>
<reference evidence="4 5" key="1">
    <citation type="submission" date="2017-10" db="EMBL/GenBank/DDBJ databases">
        <title>Comparative genomics in systemic dimorphic fungi from Ajellomycetaceae.</title>
        <authorList>
            <person name="Munoz J.F."/>
            <person name="Mcewen J.G."/>
            <person name="Clay O.K."/>
            <person name="Cuomo C.A."/>
        </authorList>
    </citation>
    <scope>NUCLEOTIDE SEQUENCE [LARGE SCALE GENOMIC DNA]</scope>
    <source>
        <strain evidence="4 5">UAMH5409</strain>
    </source>
</reference>
<evidence type="ECO:0000259" key="2">
    <source>
        <dbReference type="Pfam" id="PF17109"/>
    </source>
</evidence>
<protein>
    <submittedName>
        <fullName evidence="4">Uncharacterized protein</fullName>
    </submittedName>
</protein>
<dbReference type="Gene3D" id="1.25.40.10">
    <property type="entry name" value="Tetratricopeptide repeat domain"/>
    <property type="match status" value="1"/>
</dbReference>
<dbReference type="SUPFAM" id="SSF52540">
    <property type="entry name" value="P-loop containing nucleoside triphosphate hydrolases"/>
    <property type="match status" value="1"/>
</dbReference>
<name>A0A2B7X2Q8_9EURO</name>
<feature type="domain" description="Fungal STAND N-terminal Goodbye" evidence="2">
    <location>
        <begin position="11"/>
        <end position="131"/>
    </location>
</feature>
<dbReference type="Pfam" id="PF17109">
    <property type="entry name" value="Goodbye"/>
    <property type="match status" value="1"/>
</dbReference>
<evidence type="ECO:0000256" key="1">
    <source>
        <dbReference type="ARBA" id="ARBA00022737"/>
    </source>
</evidence>
<dbReference type="Proteomes" id="UP000223968">
    <property type="component" value="Unassembled WGS sequence"/>
</dbReference>
<dbReference type="InterPro" id="IPR031350">
    <property type="entry name" value="Goodbye_dom"/>
</dbReference>
<feature type="domain" description="Nephrocystin 3-like N-terminal" evidence="3">
    <location>
        <begin position="274"/>
        <end position="441"/>
    </location>
</feature>
<dbReference type="SMART" id="SM00028">
    <property type="entry name" value="TPR"/>
    <property type="match status" value="2"/>
</dbReference>
<accession>A0A2B7X2Q8</accession>
<keyword evidence="5" id="KW-1185">Reference proteome</keyword>
<organism evidence="4 5">
    <name type="scientific">Helicocarpus griseus UAMH5409</name>
    <dbReference type="NCBI Taxonomy" id="1447875"/>
    <lineage>
        <taxon>Eukaryota</taxon>
        <taxon>Fungi</taxon>
        <taxon>Dikarya</taxon>
        <taxon>Ascomycota</taxon>
        <taxon>Pezizomycotina</taxon>
        <taxon>Eurotiomycetes</taxon>
        <taxon>Eurotiomycetidae</taxon>
        <taxon>Onygenales</taxon>
        <taxon>Ajellomycetaceae</taxon>
        <taxon>Helicocarpus</taxon>
    </lineage>
</organism>
<dbReference type="SUPFAM" id="SSF48452">
    <property type="entry name" value="TPR-like"/>
    <property type="match status" value="1"/>
</dbReference>
<evidence type="ECO:0000313" key="4">
    <source>
        <dbReference type="EMBL" id="PGH03032.1"/>
    </source>
</evidence>
<keyword evidence="1" id="KW-0677">Repeat</keyword>
<dbReference type="InterPro" id="IPR011990">
    <property type="entry name" value="TPR-like_helical_dom_sf"/>
</dbReference>
<dbReference type="InterPro" id="IPR027417">
    <property type="entry name" value="P-loop_NTPase"/>
</dbReference>
<dbReference type="InterPro" id="IPR056884">
    <property type="entry name" value="NPHP3-like_N"/>
</dbReference>
<evidence type="ECO:0000259" key="3">
    <source>
        <dbReference type="Pfam" id="PF24883"/>
    </source>
</evidence>
<dbReference type="PANTHER" id="PTHR10039:SF17">
    <property type="entry name" value="FUNGAL STAND N-TERMINAL GOODBYE DOMAIN-CONTAINING PROTEIN-RELATED"/>
    <property type="match status" value="1"/>
</dbReference>
<dbReference type="Gene3D" id="3.40.50.300">
    <property type="entry name" value="P-loop containing nucleotide triphosphate hydrolases"/>
    <property type="match status" value="1"/>
</dbReference>
<evidence type="ECO:0000313" key="5">
    <source>
        <dbReference type="Proteomes" id="UP000223968"/>
    </source>
</evidence>
<proteinExistence type="predicted"/>
<dbReference type="EMBL" id="PDNB01000152">
    <property type="protein sequence ID" value="PGH03032.1"/>
    <property type="molecule type" value="Genomic_DNA"/>
</dbReference>
<dbReference type="Pfam" id="PF24883">
    <property type="entry name" value="NPHP3_N"/>
    <property type="match status" value="1"/>
</dbReference>